<feature type="transmembrane region" description="Helical" evidence="2">
    <location>
        <begin position="172"/>
        <end position="189"/>
    </location>
</feature>
<dbReference type="PANTHER" id="PTHR32251:SF17">
    <property type="entry name" value="STEROID 5-ALPHA REDUCTASE C-TERMINAL DOMAIN-CONTAINING PROTEIN"/>
    <property type="match status" value="1"/>
</dbReference>
<keyword evidence="2" id="KW-0812">Transmembrane</keyword>
<feature type="transmembrane region" description="Helical" evidence="2">
    <location>
        <begin position="282"/>
        <end position="301"/>
    </location>
</feature>
<feature type="transmembrane region" description="Helical" evidence="2">
    <location>
        <begin position="110"/>
        <end position="132"/>
    </location>
</feature>
<feature type="transmembrane region" description="Helical" evidence="2">
    <location>
        <begin position="307"/>
        <end position="324"/>
    </location>
</feature>
<sequence>MDTTNSHNNPSPPKPLHQPAPMEEAEVPPQPPQPSGSSEPSTPEPNTPPEPSTSAPNPSAPPNPNPNPNSTNSQQDKDSDSDNANDEPYRPPRPPPEPVHWILRLIRTPFLLKLPCIFALTIFIQCATHTVPWALLSALAQCMAATFAAQTAVGVASVLWRREWLYDLCGAGNFLVVVALSLGGVAGGGEGGDVALNTVPSSGFTGAGWRTPNVVSFITGLFRCGWFWLGLWSVFRGLMIECVADWQLSKWRWDRYQGKHNEVFCGTNLWDRSRHPNYYGECLIWLGIAMSCSSVVISTAARGALGLGWFAVVVWCGITPYFVYKKLRNFSIVIIEEKYDRLYMRRKDYRNWRRSRTFRLWLDGSGIIWGYI</sequence>
<accession>Q2GT16</accession>
<dbReference type="Proteomes" id="UP000001056">
    <property type="component" value="Unassembled WGS sequence"/>
</dbReference>
<dbReference type="AlphaFoldDB" id="Q2GT16"/>
<keyword evidence="2" id="KW-1133">Transmembrane helix</keyword>
<dbReference type="GeneID" id="4395840"/>
<evidence type="ECO:0000313" key="3">
    <source>
        <dbReference type="EMBL" id="EAQ84874.1"/>
    </source>
</evidence>
<dbReference type="Pfam" id="PF06966">
    <property type="entry name" value="DUF1295"/>
    <property type="match status" value="1"/>
</dbReference>
<dbReference type="InParanoid" id="Q2GT16"/>
<protein>
    <recommendedName>
        <fullName evidence="5">Steroid 5-alpha reductase C-terminal domain-containing protein</fullName>
    </recommendedName>
</protein>
<keyword evidence="4" id="KW-1185">Reference proteome</keyword>
<reference evidence="4" key="1">
    <citation type="journal article" date="2015" name="Genome Announc.">
        <title>Draft genome sequence of the cellulolytic fungus Chaetomium globosum.</title>
        <authorList>
            <person name="Cuomo C.A."/>
            <person name="Untereiner W.A."/>
            <person name="Ma L.-J."/>
            <person name="Grabherr M."/>
            <person name="Birren B.W."/>
        </authorList>
    </citation>
    <scope>NUCLEOTIDE SEQUENCE [LARGE SCALE GENOMIC DNA]</scope>
    <source>
        <strain evidence="4">ATCC 6205 / CBS 148.51 / DSM 1962 / NBRC 6347 / NRRL 1970</strain>
    </source>
</reference>
<evidence type="ECO:0000256" key="1">
    <source>
        <dbReference type="SAM" id="MobiDB-lite"/>
    </source>
</evidence>
<organism evidence="3 4">
    <name type="scientific">Chaetomium globosum (strain ATCC 6205 / CBS 148.51 / DSM 1962 / NBRC 6347 / NRRL 1970)</name>
    <name type="common">Soil fungus</name>
    <dbReference type="NCBI Taxonomy" id="306901"/>
    <lineage>
        <taxon>Eukaryota</taxon>
        <taxon>Fungi</taxon>
        <taxon>Dikarya</taxon>
        <taxon>Ascomycota</taxon>
        <taxon>Pezizomycotina</taxon>
        <taxon>Sordariomycetes</taxon>
        <taxon>Sordariomycetidae</taxon>
        <taxon>Sordariales</taxon>
        <taxon>Chaetomiaceae</taxon>
        <taxon>Chaetomium</taxon>
    </lineage>
</organism>
<dbReference type="RefSeq" id="XP_001226815.1">
    <property type="nucleotide sequence ID" value="XM_001226814.1"/>
</dbReference>
<dbReference type="HOGENOM" id="CLU_743942_0_0_1"/>
<evidence type="ECO:0000313" key="4">
    <source>
        <dbReference type="Proteomes" id="UP000001056"/>
    </source>
</evidence>
<proteinExistence type="predicted"/>
<dbReference type="Gene3D" id="1.20.120.1630">
    <property type="match status" value="1"/>
</dbReference>
<evidence type="ECO:0008006" key="5">
    <source>
        <dbReference type="Google" id="ProtNLM"/>
    </source>
</evidence>
<gene>
    <name evidence="3" type="ORF">CHGG_08888</name>
</gene>
<dbReference type="EMBL" id="CH408034">
    <property type="protein sequence ID" value="EAQ84874.1"/>
    <property type="molecule type" value="Genomic_DNA"/>
</dbReference>
<feature type="region of interest" description="Disordered" evidence="1">
    <location>
        <begin position="1"/>
        <end position="98"/>
    </location>
</feature>
<dbReference type="OrthoDB" id="201504at2759"/>
<name>Q2GT16_CHAGB</name>
<dbReference type="eggNOG" id="KOG4650">
    <property type="taxonomic scope" value="Eukaryota"/>
</dbReference>
<dbReference type="PANTHER" id="PTHR32251">
    <property type="entry name" value="3-OXO-5-ALPHA-STEROID 4-DEHYDROGENASE"/>
    <property type="match status" value="1"/>
</dbReference>
<evidence type="ECO:0000256" key="2">
    <source>
        <dbReference type="SAM" id="Phobius"/>
    </source>
</evidence>
<dbReference type="GO" id="GO:0016020">
    <property type="term" value="C:membrane"/>
    <property type="evidence" value="ECO:0007669"/>
    <property type="project" value="TreeGrafter"/>
</dbReference>
<keyword evidence="2" id="KW-0472">Membrane</keyword>
<dbReference type="InterPro" id="IPR010721">
    <property type="entry name" value="UstE-like"/>
</dbReference>
<feature type="compositionally biased region" description="Pro residues" evidence="1">
    <location>
        <begin position="58"/>
        <end position="67"/>
    </location>
</feature>
<feature type="transmembrane region" description="Helical" evidence="2">
    <location>
        <begin position="138"/>
        <end position="160"/>
    </location>
</feature>
<dbReference type="VEuPathDB" id="FungiDB:CHGG_08888"/>
<feature type="transmembrane region" description="Helical" evidence="2">
    <location>
        <begin position="209"/>
        <end position="229"/>
    </location>
</feature>
<feature type="compositionally biased region" description="Pro residues" evidence="1">
    <location>
        <begin position="42"/>
        <end position="51"/>
    </location>
</feature>